<feature type="compositionally biased region" description="Basic and acidic residues" evidence="5">
    <location>
        <begin position="156"/>
        <end position="178"/>
    </location>
</feature>
<dbReference type="InterPro" id="IPR001895">
    <property type="entry name" value="RASGEF_cat_dom"/>
</dbReference>
<feature type="region of interest" description="Disordered" evidence="5">
    <location>
        <begin position="697"/>
        <end position="717"/>
    </location>
</feature>
<feature type="compositionally biased region" description="Polar residues" evidence="5">
    <location>
        <begin position="664"/>
        <end position="676"/>
    </location>
</feature>
<feature type="region of interest" description="Disordered" evidence="5">
    <location>
        <begin position="20"/>
        <end position="143"/>
    </location>
</feature>
<dbReference type="SMART" id="SM00147">
    <property type="entry name" value="RasGEF"/>
    <property type="match status" value="1"/>
</dbReference>
<dbReference type="SUPFAM" id="SSF50044">
    <property type="entry name" value="SH3-domain"/>
    <property type="match status" value="1"/>
</dbReference>
<gene>
    <name evidence="9" type="ORF">B0I71DRAFT_94448</name>
</gene>
<feature type="domain" description="Ras-GEF" evidence="7">
    <location>
        <begin position="999"/>
        <end position="1250"/>
    </location>
</feature>
<dbReference type="InterPro" id="IPR023578">
    <property type="entry name" value="Ras_GEF_dom_sf"/>
</dbReference>
<feature type="region of interest" description="Disordered" evidence="5">
    <location>
        <begin position="155"/>
        <end position="194"/>
    </location>
</feature>
<dbReference type="Gene3D" id="1.20.870.10">
    <property type="entry name" value="Son of sevenless (SoS) protein Chain: S domain 1"/>
    <property type="match status" value="1"/>
</dbReference>
<evidence type="ECO:0000313" key="9">
    <source>
        <dbReference type="EMBL" id="RDW27504.1"/>
    </source>
</evidence>
<evidence type="ECO:0000259" key="7">
    <source>
        <dbReference type="PROSITE" id="PS50009"/>
    </source>
</evidence>
<dbReference type="InterPro" id="IPR000651">
    <property type="entry name" value="Ras-like_Gua-exchang_fac_N"/>
</dbReference>
<dbReference type="Gene3D" id="2.30.30.40">
    <property type="entry name" value="SH3 Domains"/>
    <property type="match status" value="1"/>
</dbReference>
<dbReference type="VEuPathDB" id="FungiDB:YALI1_E15718g"/>
<dbReference type="Pfam" id="PF00618">
    <property type="entry name" value="RasGEF_N"/>
    <property type="match status" value="1"/>
</dbReference>
<dbReference type="PROSITE" id="PS00720">
    <property type="entry name" value="RASGEF"/>
    <property type="match status" value="1"/>
</dbReference>
<feature type="compositionally biased region" description="Polar residues" evidence="5">
    <location>
        <begin position="93"/>
        <end position="143"/>
    </location>
</feature>
<dbReference type="GO" id="GO:0005886">
    <property type="term" value="C:plasma membrane"/>
    <property type="evidence" value="ECO:0007669"/>
    <property type="project" value="TreeGrafter"/>
</dbReference>
<dbReference type="EMBL" id="KZ858962">
    <property type="protein sequence ID" value="RDW27504.1"/>
    <property type="molecule type" value="Genomic_DNA"/>
</dbReference>
<dbReference type="VEuPathDB" id="FungiDB:YALI0_E12705g"/>
<keyword evidence="1 4" id="KW-0728">SH3 domain</keyword>
<dbReference type="Pfam" id="PF00617">
    <property type="entry name" value="RasGEF"/>
    <property type="match status" value="1"/>
</dbReference>
<evidence type="ECO:0000256" key="4">
    <source>
        <dbReference type="PROSITE-ProRule" id="PRU00192"/>
    </source>
</evidence>
<organism evidence="9 10">
    <name type="scientific">Yarrowia lipolytica</name>
    <name type="common">Candida lipolytica</name>
    <dbReference type="NCBI Taxonomy" id="4952"/>
    <lineage>
        <taxon>Eukaryota</taxon>
        <taxon>Fungi</taxon>
        <taxon>Dikarya</taxon>
        <taxon>Ascomycota</taxon>
        <taxon>Saccharomycotina</taxon>
        <taxon>Dipodascomycetes</taxon>
        <taxon>Dipodascales</taxon>
        <taxon>Dipodascales incertae sedis</taxon>
        <taxon>Yarrowia</taxon>
    </lineage>
</organism>
<feature type="compositionally biased region" description="Polar residues" evidence="5">
    <location>
        <begin position="179"/>
        <end position="192"/>
    </location>
</feature>
<dbReference type="InterPro" id="IPR036028">
    <property type="entry name" value="SH3-like_dom_sf"/>
</dbReference>
<dbReference type="PANTHER" id="PTHR23113">
    <property type="entry name" value="GUANINE NUCLEOTIDE EXCHANGE FACTOR"/>
    <property type="match status" value="1"/>
</dbReference>
<dbReference type="InterPro" id="IPR019804">
    <property type="entry name" value="Ras_G-nucl-exch_fac_CS"/>
</dbReference>
<evidence type="ECO:0000259" key="8">
    <source>
        <dbReference type="PROSITE" id="PS50212"/>
    </source>
</evidence>
<feature type="region of interest" description="Disordered" evidence="5">
    <location>
        <begin position="419"/>
        <end position="463"/>
    </location>
</feature>
<evidence type="ECO:0000256" key="3">
    <source>
        <dbReference type="PROSITE-ProRule" id="PRU00168"/>
    </source>
</evidence>
<dbReference type="PANTHER" id="PTHR23113:SF354">
    <property type="entry name" value="BUD SITE SELECTION PROTEIN 5"/>
    <property type="match status" value="1"/>
</dbReference>
<dbReference type="InterPro" id="IPR008937">
    <property type="entry name" value="Ras-like_GEF"/>
</dbReference>
<dbReference type="SMART" id="SM00326">
    <property type="entry name" value="SH3"/>
    <property type="match status" value="1"/>
</dbReference>
<dbReference type="InterPro" id="IPR036964">
    <property type="entry name" value="RASGEF_cat_dom_sf"/>
</dbReference>
<evidence type="ECO:0000256" key="2">
    <source>
        <dbReference type="ARBA" id="ARBA00022658"/>
    </source>
</evidence>
<feature type="domain" description="N-terminal Ras-GEF" evidence="8">
    <location>
        <begin position="800"/>
        <end position="909"/>
    </location>
</feature>
<dbReference type="PROSITE" id="PS50002">
    <property type="entry name" value="SH3"/>
    <property type="match status" value="1"/>
</dbReference>
<dbReference type="Proteomes" id="UP000256601">
    <property type="component" value="Unassembled WGS sequence"/>
</dbReference>
<dbReference type="CDD" id="cd00155">
    <property type="entry name" value="RasGEF"/>
    <property type="match status" value="1"/>
</dbReference>
<evidence type="ECO:0000259" key="6">
    <source>
        <dbReference type="PROSITE" id="PS50002"/>
    </source>
</evidence>
<reference evidence="9 10" key="1">
    <citation type="submission" date="2018-07" db="EMBL/GenBank/DDBJ databases">
        <title>Draft Genome Assemblies for Five Robust Yarrowia lipolytica Strains Exhibiting High Lipid Production and Pentose Sugar Utilization and Sugar Alcohol Secretion from Undetoxified Lignocellulosic Biomass Hydrolysates.</title>
        <authorList>
            <consortium name="DOE Joint Genome Institute"/>
            <person name="Walker C."/>
            <person name="Ryu S."/>
            <person name="Na H."/>
            <person name="Zane M."/>
            <person name="LaButti K."/>
            <person name="Lipzen A."/>
            <person name="Haridas S."/>
            <person name="Barry K."/>
            <person name="Grigoriev I.V."/>
            <person name="Quarterman J."/>
            <person name="Slininger P."/>
            <person name="Dien B."/>
            <person name="Trinh C.T."/>
        </authorList>
    </citation>
    <scope>NUCLEOTIDE SEQUENCE [LARGE SCALE GENOMIC DNA]</scope>
    <source>
        <strain evidence="9 10">YB392</strain>
    </source>
</reference>
<feature type="compositionally biased region" description="Polar residues" evidence="5">
    <location>
        <begin position="705"/>
        <end position="717"/>
    </location>
</feature>
<feature type="compositionally biased region" description="Low complexity" evidence="5">
    <location>
        <begin position="422"/>
        <end position="447"/>
    </location>
</feature>
<dbReference type="AlphaFoldDB" id="A0A371CB26"/>
<dbReference type="SUPFAM" id="SSF48366">
    <property type="entry name" value="Ras GEF"/>
    <property type="match status" value="1"/>
</dbReference>
<feature type="compositionally biased region" description="Low complexity" evidence="5">
    <location>
        <begin position="78"/>
        <end position="92"/>
    </location>
</feature>
<protein>
    <submittedName>
        <fullName evidence="9">Ras guanine nucleotide exchange factor domain-containing protein</fullName>
    </submittedName>
</protein>
<dbReference type="OMA" id="EEVWERD"/>
<proteinExistence type="predicted"/>
<name>A0A371CB26_YARLL</name>
<evidence type="ECO:0000256" key="5">
    <source>
        <dbReference type="SAM" id="MobiDB-lite"/>
    </source>
</evidence>
<feature type="region of interest" description="Disordered" evidence="5">
    <location>
        <begin position="638"/>
        <end position="676"/>
    </location>
</feature>
<evidence type="ECO:0000256" key="1">
    <source>
        <dbReference type="ARBA" id="ARBA00022443"/>
    </source>
</evidence>
<accession>A0A371CB26</accession>
<dbReference type="Gene3D" id="1.10.840.10">
    <property type="entry name" value="Ras guanine-nucleotide exchange factors catalytic domain"/>
    <property type="match status" value="1"/>
</dbReference>
<dbReference type="PROSITE" id="PS50009">
    <property type="entry name" value="RASGEF_CAT"/>
    <property type="match status" value="1"/>
</dbReference>
<dbReference type="InterPro" id="IPR001452">
    <property type="entry name" value="SH3_domain"/>
</dbReference>
<evidence type="ECO:0000313" key="10">
    <source>
        <dbReference type="Proteomes" id="UP000256601"/>
    </source>
</evidence>
<sequence>MDLEHPIPPLNVNKLVSSESFDFSESPSDPVQKMLKRRSLIQAANNAALKHQRKKETDPGLETPPPSPGLEQASQTQLDNSTSSSHNTLNNDMESSPRTAGSNYTSSINIESPPDSLQQGADTQSPPSSRQTSVASYDSNATDIESRNSLNSVFFDSKEAPADPRKITKKEIKQRENISELSTTPGSPDGTETTSATITASAATASAAATSEMNSMYPFLRAVHAFDARSLETHDKDSVCLSFKQTDCILLHGMDVSGWGDATLLHTGERGWVPTNFFQPFQDPEANALLVAVQKFATNPKCHPTKNGHTFSQNSVNSVIAGVRALLQACGALTRDSPAVRSSNSTKKFRKMLLAELAVFVGQARESKNSTDDALIQSLVQSCYNVVCRAVVFLDIYNLKRDKYGSSLGNSLDATARHSVASSQSMRSDTSTSSHGRVSGRSSRSGPPSSPRKDSATGEDSRQSLVLHKTAPFANARLDEVYDALMAYLSLILRLLNLLDTSQDDGQTISSQILYIARKSIVASRALISATEDVSNRTPRTRRAELEATKDRLYRLATKLCATTRELVIDEGATPEYANELVRVVNKCAKTAGECVSRSKSVLESTGDFQLSSDRPYPDLRGTTVTINSFYNLRPDSARVGESTASEAEEEAPPSTADTDDTTQLTMHSNASTESTATVDKPYYKLTSAARLRRSVVIDEEGDEGNSTVGNDDDNTAVNELGQEQVQDGDKEKHASLLPPLPHVIPMSQGEAVLISEEVGDVSGITMASADDDTVDLSTFDPASNNLAAVSVEDQLIVGDQGQIQGGSIQALVKHITSTVDPFFVSVFFLSFRRFCTPIELAEFLVERSQKPDEDVVIRVFNTFKQWLESYWKAGDAEALPLMRSFAETLAKEHNNSATVLKTLVTKAQDPNYKPPIQKWVAVANTGRPAMSIYNSGAVPSSNVSKSQLTMITRFFDNVANAASDAGNRRTASLTSNPNWAALRNVISPEATISIVGFDAFDIARQLTLIDNELFCKIKTEEFMDLNFASKKRKLGNAQNIGAMTLNTNKLSALVGDSILRHGLNAKQRKNILKQWIRIGDKCLELGNFNSLLTIVSALQSVSIMRLRKTWEMLSPRYQTLFASLKAIVLPEKNFVAYRSRIRQQDIPCVPYLGVYLTDLTFIEEGNADKRLYIPKGGDGHAPSVSVINFDKHARTAKIIGEIQRFQIPYRLQPVKELQQWLHMEMDRAQSLISEDSNGLWRRSCIVEPK</sequence>
<feature type="compositionally biased region" description="Low complexity" evidence="5">
    <location>
        <begin position="20"/>
        <end position="31"/>
    </location>
</feature>
<dbReference type="GO" id="GO:0005085">
    <property type="term" value="F:guanyl-nucleotide exchange factor activity"/>
    <property type="evidence" value="ECO:0007669"/>
    <property type="project" value="UniProtKB-KW"/>
</dbReference>
<dbReference type="PROSITE" id="PS50212">
    <property type="entry name" value="RASGEF_NTER"/>
    <property type="match status" value="1"/>
</dbReference>
<dbReference type="GO" id="GO:0007265">
    <property type="term" value="P:Ras protein signal transduction"/>
    <property type="evidence" value="ECO:0007669"/>
    <property type="project" value="TreeGrafter"/>
</dbReference>
<keyword evidence="2 3" id="KW-0344">Guanine-nucleotide releasing factor</keyword>
<dbReference type="SMART" id="SM00229">
    <property type="entry name" value="RasGEFN"/>
    <property type="match status" value="1"/>
</dbReference>
<dbReference type="CDD" id="cd06224">
    <property type="entry name" value="REM"/>
    <property type="match status" value="1"/>
</dbReference>
<feature type="compositionally biased region" description="Basic and acidic residues" evidence="5">
    <location>
        <begin position="451"/>
        <end position="462"/>
    </location>
</feature>
<feature type="domain" description="SH3" evidence="6">
    <location>
        <begin position="215"/>
        <end position="283"/>
    </location>
</feature>